<feature type="region of interest" description="Disordered" evidence="1">
    <location>
        <begin position="117"/>
        <end position="138"/>
    </location>
</feature>
<feature type="non-terminal residue" evidence="2">
    <location>
        <position position="1"/>
    </location>
</feature>
<dbReference type="EMBL" id="RWIC01001023">
    <property type="protein sequence ID" value="TKC38265.1"/>
    <property type="molecule type" value="Genomic_DNA"/>
</dbReference>
<gene>
    <name evidence="2" type="ORF">EI555_002953</name>
</gene>
<name>A0A4U1EP39_MONMO</name>
<proteinExistence type="predicted"/>
<dbReference type="Proteomes" id="UP000308365">
    <property type="component" value="Unassembled WGS sequence"/>
</dbReference>
<feature type="region of interest" description="Disordered" evidence="1">
    <location>
        <begin position="53"/>
        <end position="75"/>
    </location>
</feature>
<dbReference type="AlphaFoldDB" id="A0A4U1EP39"/>
<reference evidence="3" key="1">
    <citation type="journal article" date="2019" name="IScience">
        <title>Narwhal Genome Reveals Long-Term Low Genetic Diversity despite Current Large Abundance Size.</title>
        <authorList>
            <person name="Westbury M.V."/>
            <person name="Petersen B."/>
            <person name="Garde E."/>
            <person name="Heide-Jorgensen M.P."/>
            <person name="Lorenzen E.D."/>
        </authorList>
    </citation>
    <scope>NUCLEOTIDE SEQUENCE [LARGE SCALE GENOMIC DNA]</scope>
</reference>
<evidence type="ECO:0000313" key="3">
    <source>
        <dbReference type="Proteomes" id="UP000308365"/>
    </source>
</evidence>
<evidence type="ECO:0000256" key="1">
    <source>
        <dbReference type="SAM" id="MobiDB-lite"/>
    </source>
</evidence>
<evidence type="ECO:0000313" key="2">
    <source>
        <dbReference type="EMBL" id="TKC38265.1"/>
    </source>
</evidence>
<protein>
    <submittedName>
        <fullName evidence="2">Uncharacterized protein</fullName>
    </submittedName>
</protein>
<accession>A0A4U1EP39</accession>
<sequence length="166" mass="17726">RWREGGGIEVHPPGHDGLLLSEAPVGASCVRARLPPLPRGLIGLLTARGSWPELGRIHSPRSRSRNQRAQASGVRDQPLYAAHLDPACRAALGGAGGAVRVNPELLKAPVTRLALPTLSSYPPDTGLSDDDEPPDTSLPLNLPPFTVPQTHYAHDQWLQGAFHTSL</sequence>
<organism evidence="2 3">
    <name type="scientific">Monodon monoceros</name>
    <name type="common">Narwhal</name>
    <name type="synonym">Ceratodon monodon</name>
    <dbReference type="NCBI Taxonomy" id="40151"/>
    <lineage>
        <taxon>Eukaryota</taxon>
        <taxon>Metazoa</taxon>
        <taxon>Chordata</taxon>
        <taxon>Craniata</taxon>
        <taxon>Vertebrata</taxon>
        <taxon>Euteleostomi</taxon>
        <taxon>Mammalia</taxon>
        <taxon>Eutheria</taxon>
        <taxon>Laurasiatheria</taxon>
        <taxon>Artiodactyla</taxon>
        <taxon>Whippomorpha</taxon>
        <taxon>Cetacea</taxon>
        <taxon>Odontoceti</taxon>
        <taxon>Monodontidae</taxon>
        <taxon>Monodon</taxon>
    </lineage>
</organism>
<comment type="caution">
    <text evidence="2">The sequence shown here is derived from an EMBL/GenBank/DDBJ whole genome shotgun (WGS) entry which is preliminary data.</text>
</comment>